<dbReference type="OrthoDB" id="2362578at2"/>
<proteinExistence type="predicted"/>
<dbReference type="Proteomes" id="UP000319578">
    <property type="component" value="Unassembled WGS sequence"/>
</dbReference>
<organism evidence="3 4">
    <name type="scientific">Brevibacillus reuszeri</name>
    <dbReference type="NCBI Taxonomy" id="54915"/>
    <lineage>
        <taxon>Bacteria</taxon>
        <taxon>Bacillati</taxon>
        <taxon>Bacillota</taxon>
        <taxon>Bacilli</taxon>
        <taxon>Bacillales</taxon>
        <taxon>Paenibacillaceae</taxon>
        <taxon>Brevibacillus</taxon>
    </lineage>
</organism>
<protein>
    <submittedName>
        <fullName evidence="3">Uncharacterized protein</fullName>
    </submittedName>
</protein>
<evidence type="ECO:0000313" key="2">
    <source>
        <dbReference type="EMBL" id="GED73041.1"/>
    </source>
</evidence>
<dbReference type="RefSeq" id="WP_049739160.1">
    <property type="nucleotide sequence ID" value="NZ_BJON01000040.1"/>
</dbReference>
<reference evidence="4" key="1">
    <citation type="submission" date="2015-07" db="EMBL/GenBank/DDBJ databases">
        <title>Genome sequencing project for genomic taxonomy and phylogenomics of Bacillus-like bacteria.</title>
        <authorList>
            <person name="Liu B."/>
            <person name="Wang J."/>
            <person name="Zhu Y."/>
            <person name="Liu G."/>
            <person name="Chen Q."/>
            <person name="Chen Z."/>
            <person name="Lan J."/>
            <person name="Che J."/>
            <person name="Ge C."/>
            <person name="Shi H."/>
            <person name="Pan Z."/>
            <person name="Liu X."/>
        </authorList>
    </citation>
    <scope>NUCLEOTIDE SEQUENCE [LARGE SCALE GENOMIC DNA]</scope>
    <source>
        <strain evidence="4">DSM 9887</strain>
    </source>
</reference>
<evidence type="ECO:0000313" key="4">
    <source>
        <dbReference type="Proteomes" id="UP000036834"/>
    </source>
</evidence>
<dbReference type="EMBL" id="BJON01000040">
    <property type="protein sequence ID" value="GED73041.1"/>
    <property type="molecule type" value="Genomic_DNA"/>
</dbReference>
<keyword evidence="5" id="KW-1185">Reference proteome</keyword>
<evidence type="ECO:0000313" key="5">
    <source>
        <dbReference type="Proteomes" id="UP000319578"/>
    </source>
</evidence>
<dbReference type="AlphaFoldDB" id="A0A0K9YNE3"/>
<feature type="compositionally biased region" description="Basic and acidic residues" evidence="1">
    <location>
        <begin position="71"/>
        <end position="95"/>
    </location>
</feature>
<reference evidence="2 5" key="3">
    <citation type="submission" date="2019-06" db="EMBL/GenBank/DDBJ databases">
        <title>Whole genome shotgun sequence of Brevibacillus reuszeri NBRC 15719.</title>
        <authorList>
            <person name="Hosoyama A."/>
            <person name="Uohara A."/>
            <person name="Ohji S."/>
            <person name="Ichikawa N."/>
        </authorList>
    </citation>
    <scope>NUCLEOTIDE SEQUENCE [LARGE SCALE GENOMIC DNA]</scope>
    <source>
        <strain evidence="2 5">NBRC 15719</strain>
    </source>
</reference>
<reference evidence="3" key="2">
    <citation type="submission" date="2015-07" db="EMBL/GenBank/DDBJ databases">
        <title>MeaNS - Measles Nucleotide Surveillance Program.</title>
        <authorList>
            <person name="Tran T."/>
            <person name="Druce J."/>
        </authorList>
    </citation>
    <scope>NUCLEOTIDE SEQUENCE</scope>
    <source>
        <strain evidence="3">DSM 9887</strain>
    </source>
</reference>
<evidence type="ECO:0000313" key="3">
    <source>
        <dbReference type="EMBL" id="KNB70191.1"/>
    </source>
</evidence>
<dbReference type="EMBL" id="LGIQ01000009">
    <property type="protein sequence ID" value="KNB70191.1"/>
    <property type="molecule type" value="Genomic_DNA"/>
</dbReference>
<name>A0A0K9YNE3_9BACL</name>
<dbReference type="Proteomes" id="UP000036834">
    <property type="component" value="Unassembled WGS sequence"/>
</dbReference>
<feature type="region of interest" description="Disordered" evidence="1">
    <location>
        <begin position="64"/>
        <end position="95"/>
    </location>
</feature>
<dbReference type="STRING" id="54915.ADS79_14575"/>
<gene>
    <name evidence="3" type="ORF">ADS79_14575</name>
    <name evidence="2" type="ORF">BRE01_67430</name>
</gene>
<evidence type="ECO:0000256" key="1">
    <source>
        <dbReference type="SAM" id="MobiDB-lite"/>
    </source>
</evidence>
<accession>A0A0K9YNE3</accession>
<comment type="caution">
    <text evidence="3">The sequence shown here is derived from an EMBL/GenBank/DDBJ whole genome shotgun (WGS) entry which is preliminary data.</text>
</comment>
<dbReference type="PATRIC" id="fig|54915.3.peg.1902"/>
<sequence>MSLVANERETAMHCDDETKTWSIYTMQQRVITKLKKAGIEATTIQEDGGHWYKNIPFEQVSFRQKSKGRNMTKEQRQAAAERLKKAREAKGMSDE</sequence>